<organism evidence="3 4">
    <name type="scientific">Poseidonocella sedimentorum</name>
    <dbReference type="NCBI Taxonomy" id="871652"/>
    <lineage>
        <taxon>Bacteria</taxon>
        <taxon>Pseudomonadati</taxon>
        <taxon>Pseudomonadota</taxon>
        <taxon>Alphaproteobacteria</taxon>
        <taxon>Rhodobacterales</taxon>
        <taxon>Roseobacteraceae</taxon>
        <taxon>Poseidonocella</taxon>
    </lineage>
</organism>
<gene>
    <name evidence="3" type="ORF">SAMN04515673_10458</name>
</gene>
<evidence type="ECO:0000313" key="4">
    <source>
        <dbReference type="Proteomes" id="UP000199302"/>
    </source>
</evidence>
<dbReference type="AlphaFoldDB" id="A0A1I6DL55"/>
<feature type="domain" description="dTDP-4-dehydro-6-deoxy-alpha-D-glucopyranose 2,3-dehydratase" evidence="2">
    <location>
        <begin position="29"/>
        <end position="230"/>
    </location>
</feature>
<dbReference type="GO" id="GO:0016829">
    <property type="term" value="F:lyase activity"/>
    <property type="evidence" value="ECO:0007669"/>
    <property type="project" value="InterPro"/>
</dbReference>
<dbReference type="InterPro" id="IPR038153">
    <property type="entry name" value="EvaA-like_sf"/>
</dbReference>
<dbReference type="Pfam" id="PF03559">
    <property type="entry name" value="Hexose_dehydrat"/>
    <property type="match status" value="2"/>
</dbReference>
<feature type="region of interest" description="Disordered" evidence="1">
    <location>
        <begin position="308"/>
        <end position="328"/>
    </location>
</feature>
<evidence type="ECO:0000313" key="3">
    <source>
        <dbReference type="EMBL" id="SFR06195.1"/>
    </source>
</evidence>
<dbReference type="Proteomes" id="UP000199302">
    <property type="component" value="Unassembled WGS sequence"/>
</dbReference>
<evidence type="ECO:0000256" key="1">
    <source>
        <dbReference type="SAM" id="MobiDB-lite"/>
    </source>
</evidence>
<feature type="compositionally biased region" description="Low complexity" evidence="1">
    <location>
        <begin position="308"/>
        <end position="320"/>
    </location>
</feature>
<reference evidence="3 4" key="1">
    <citation type="submission" date="2016-10" db="EMBL/GenBank/DDBJ databases">
        <authorList>
            <person name="de Groot N.N."/>
        </authorList>
    </citation>
    <scope>NUCLEOTIDE SEQUENCE [LARGE SCALE GENOMIC DNA]</scope>
    <source>
        <strain evidence="4">KMM 9023,NRIC 0796,JCM 17311,KCTC 23692</strain>
    </source>
</reference>
<dbReference type="Gene3D" id="3.90.79.40">
    <property type="entry name" value="EvaA sugar 2,3-dehydratase subunit"/>
    <property type="match status" value="2"/>
</dbReference>
<dbReference type="EMBL" id="FOYI01000004">
    <property type="protein sequence ID" value="SFR06195.1"/>
    <property type="molecule type" value="Genomic_DNA"/>
</dbReference>
<accession>A0A1I6DL55</accession>
<evidence type="ECO:0000259" key="2">
    <source>
        <dbReference type="Pfam" id="PF03559"/>
    </source>
</evidence>
<dbReference type="InterPro" id="IPR005212">
    <property type="entry name" value="EvaA-like"/>
</dbReference>
<keyword evidence="4" id="KW-1185">Reference proteome</keyword>
<proteinExistence type="predicted"/>
<name>A0A1I6DL55_9RHOB</name>
<feature type="domain" description="dTDP-4-dehydro-6-deoxy-alpha-D-glucopyranose 2,3-dehydratase" evidence="2">
    <location>
        <begin position="327"/>
        <end position="488"/>
    </location>
</feature>
<dbReference type="STRING" id="871652.SAMN04515673_10458"/>
<sequence length="507" mass="55990">MTQVLPHTRQNALLRSAMAADSTVMPLSQIDGWLAEQSARLALSKRRIAFAELDQWVFRPDPLRLGHSSGNFFEIEGMRVETDFDQTRSWDQPIIRQPEVGILGAVARSFNGVLHLLLQAKIEPGNINGIQLSPTEQATRSNYRKVHGGNLPPFHKYFTEAGHGHVLVDRLLSEHGDRFLRKRNRNVIVEVGDDVEAPDGFCWLTIGQIHRLMQRDNLINMTTRSVISCILPPPGEAASYRALDRASGFGIPLADSLRGERSLHATDGLLCWLSDLRARHHIRTYRRGIDALDGWQFQDDEIRWTGAAPGHAEAAGRGARPPGPADDPGFSVIAVSVEAHGREVRRWTQPLVHHPGIGVNGFLTRRIEGVLHFLVRAWLPPGGDTSLELGSSVSCASQAALAADVARHPELAPLLNPAAATIRHRSIQSEEGGRFDQYRSLYLIVESPEATGPVQEPDGMRWMTLGQIAAFTHFGMVNIEARNLLACLSFCADEPVSPRISNNVEMA</sequence>
<protein>
    <submittedName>
        <fullName evidence="3">Oxidase EvaA</fullName>
    </submittedName>
</protein>